<sequence length="56" mass="6576">MTNMVWKCEQWFGGQMQEAQMFLSEEQARAFAKKLSGVAPDLMFKIEPMPIQHVWN</sequence>
<dbReference type="AlphaFoldDB" id="A0A7W7ZGU6"/>
<keyword evidence="2" id="KW-1185">Reference proteome</keyword>
<reference evidence="1 2" key="1">
    <citation type="submission" date="2020-08" db="EMBL/GenBank/DDBJ databases">
        <title>Genomic Encyclopedia of Type Strains, Phase IV (KMG-V): Genome sequencing to study the core and pangenomes of soil and plant-associated prokaryotes.</title>
        <authorList>
            <person name="Whitman W."/>
        </authorList>
    </citation>
    <scope>NUCLEOTIDE SEQUENCE [LARGE SCALE GENOMIC DNA]</scope>
    <source>
        <strain evidence="1 2">M8UP14</strain>
    </source>
</reference>
<dbReference type="Proteomes" id="UP000540989">
    <property type="component" value="Unassembled WGS sequence"/>
</dbReference>
<organism evidence="1 2">
    <name type="scientific">Granulicella aggregans</name>
    <dbReference type="NCBI Taxonomy" id="474949"/>
    <lineage>
        <taxon>Bacteria</taxon>
        <taxon>Pseudomonadati</taxon>
        <taxon>Acidobacteriota</taxon>
        <taxon>Terriglobia</taxon>
        <taxon>Terriglobales</taxon>
        <taxon>Acidobacteriaceae</taxon>
        <taxon>Granulicella</taxon>
    </lineage>
</organism>
<gene>
    <name evidence="1" type="ORF">HDF16_003744</name>
</gene>
<dbReference type="EMBL" id="JACHIP010000005">
    <property type="protein sequence ID" value="MBB5059021.1"/>
    <property type="molecule type" value="Genomic_DNA"/>
</dbReference>
<evidence type="ECO:0000313" key="2">
    <source>
        <dbReference type="Proteomes" id="UP000540989"/>
    </source>
</evidence>
<evidence type="ECO:0000313" key="1">
    <source>
        <dbReference type="EMBL" id="MBB5059021.1"/>
    </source>
</evidence>
<accession>A0A7W7ZGU6</accession>
<comment type="caution">
    <text evidence="1">The sequence shown here is derived from an EMBL/GenBank/DDBJ whole genome shotgun (WGS) entry which is preliminary data.</text>
</comment>
<protein>
    <submittedName>
        <fullName evidence="1">Uncharacterized protein</fullName>
    </submittedName>
</protein>
<proteinExistence type="predicted"/>
<dbReference type="RefSeq" id="WP_184219768.1">
    <property type="nucleotide sequence ID" value="NZ_JACHIP010000005.1"/>
</dbReference>
<name>A0A7W7ZGU6_9BACT</name>